<proteinExistence type="predicted"/>
<accession>A0A5Y7DE43</accession>
<dbReference type="InterPro" id="IPR044946">
    <property type="entry name" value="Restrct_endonuc_typeI_TRD_sf"/>
</dbReference>
<evidence type="ECO:0000259" key="7">
    <source>
        <dbReference type="Pfam" id="PF12950"/>
    </source>
</evidence>
<sequence length="186" mass="21620">SSFKNPNSMDDYPNLKKHLDKFQNVITSDNKPYGLHRARDEKFFTGSPRIVALRKCVGEPKFSYVDFDCYVSATFYVIKTQRINVKYLTAILNSKLIAFWLKHKGKMQGNNYQIDKEPLLNIPIVTINSKNQKIADELINLVDEILKVKEQDKNANTQELENKINSLVYKLYNLNEEEIKTIEGKQ</sequence>
<organism evidence="8">
    <name type="scientific">Campylobacter coli</name>
    <dbReference type="NCBI Taxonomy" id="195"/>
    <lineage>
        <taxon>Bacteria</taxon>
        <taxon>Pseudomonadati</taxon>
        <taxon>Campylobacterota</taxon>
        <taxon>Epsilonproteobacteria</taxon>
        <taxon>Campylobacterales</taxon>
        <taxon>Campylobacteraceae</taxon>
        <taxon>Campylobacter</taxon>
    </lineage>
</organism>
<comment type="caution">
    <text evidence="8">The sequence shown here is derived from an EMBL/GenBank/DDBJ whole genome shotgun (WGS) entry which is preliminary data.</text>
</comment>
<keyword evidence="5" id="KW-0238">DNA-binding</keyword>
<dbReference type="Gene3D" id="3.90.220.20">
    <property type="entry name" value="DNA methylase specificity domains"/>
    <property type="match status" value="1"/>
</dbReference>
<reference evidence="8" key="1">
    <citation type="submission" date="2019-06" db="EMBL/GenBank/DDBJ databases">
        <authorList>
            <consortium name="NARMS: The National Antimicrobial Resistance Monitoring System"/>
        </authorList>
    </citation>
    <scope>NUCLEOTIDE SEQUENCE</scope>
    <source>
        <strain evidence="8">FSIS21924625</strain>
    </source>
</reference>
<dbReference type="Pfam" id="PF12950">
    <property type="entry name" value="TaqI_C"/>
    <property type="match status" value="1"/>
</dbReference>
<dbReference type="EMBL" id="AAJEIL010000112">
    <property type="protein sequence ID" value="ECK9990880.1"/>
    <property type="molecule type" value="Genomic_DNA"/>
</dbReference>
<keyword evidence="3 8" id="KW-0808">Transferase</keyword>
<protein>
    <recommendedName>
        <fullName evidence="1">site-specific DNA-methyltransferase (adenine-specific)</fullName>
        <ecNumber evidence="1">2.1.1.72</ecNumber>
    </recommendedName>
</protein>
<dbReference type="SUPFAM" id="SSF116734">
    <property type="entry name" value="DNA methylase specificity domain"/>
    <property type="match status" value="1"/>
</dbReference>
<dbReference type="InterPro" id="IPR025931">
    <property type="entry name" value="TaqI_C"/>
</dbReference>
<dbReference type="GO" id="GO:0009007">
    <property type="term" value="F:site-specific DNA-methyltransferase (adenine-specific) activity"/>
    <property type="evidence" value="ECO:0007669"/>
    <property type="project" value="UniProtKB-EC"/>
</dbReference>
<dbReference type="PANTHER" id="PTHR33841">
    <property type="entry name" value="DNA METHYLTRANSFERASE YEEA-RELATED"/>
    <property type="match status" value="1"/>
</dbReference>
<dbReference type="EC" id="2.1.1.72" evidence="1"/>
<evidence type="ECO:0000256" key="2">
    <source>
        <dbReference type="ARBA" id="ARBA00022603"/>
    </source>
</evidence>
<dbReference type="GO" id="GO:0009307">
    <property type="term" value="P:DNA restriction-modification system"/>
    <property type="evidence" value="ECO:0007669"/>
    <property type="project" value="UniProtKB-KW"/>
</dbReference>
<keyword evidence="4" id="KW-0680">Restriction system</keyword>
<comment type="catalytic activity">
    <reaction evidence="6">
        <text>a 2'-deoxyadenosine in DNA + S-adenosyl-L-methionine = an N(6)-methyl-2'-deoxyadenosine in DNA + S-adenosyl-L-homocysteine + H(+)</text>
        <dbReference type="Rhea" id="RHEA:15197"/>
        <dbReference type="Rhea" id="RHEA-COMP:12418"/>
        <dbReference type="Rhea" id="RHEA-COMP:12419"/>
        <dbReference type="ChEBI" id="CHEBI:15378"/>
        <dbReference type="ChEBI" id="CHEBI:57856"/>
        <dbReference type="ChEBI" id="CHEBI:59789"/>
        <dbReference type="ChEBI" id="CHEBI:90615"/>
        <dbReference type="ChEBI" id="CHEBI:90616"/>
        <dbReference type="EC" id="2.1.1.72"/>
    </reaction>
</comment>
<feature type="domain" description="TaqI-like C-terminal specificity" evidence="7">
    <location>
        <begin position="36"/>
        <end position="124"/>
    </location>
</feature>
<evidence type="ECO:0000256" key="5">
    <source>
        <dbReference type="ARBA" id="ARBA00023125"/>
    </source>
</evidence>
<dbReference type="PANTHER" id="PTHR33841:SF1">
    <property type="entry name" value="DNA METHYLTRANSFERASE A"/>
    <property type="match status" value="1"/>
</dbReference>
<evidence type="ECO:0000313" key="8">
    <source>
        <dbReference type="EMBL" id="ECK9990880.1"/>
    </source>
</evidence>
<dbReference type="GO" id="GO:0003677">
    <property type="term" value="F:DNA binding"/>
    <property type="evidence" value="ECO:0007669"/>
    <property type="project" value="UniProtKB-KW"/>
</dbReference>
<evidence type="ECO:0000256" key="4">
    <source>
        <dbReference type="ARBA" id="ARBA00022747"/>
    </source>
</evidence>
<dbReference type="GO" id="GO:0032259">
    <property type="term" value="P:methylation"/>
    <property type="evidence" value="ECO:0007669"/>
    <property type="project" value="UniProtKB-KW"/>
</dbReference>
<evidence type="ECO:0000256" key="3">
    <source>
        <dbReference type="ARBA" id="ARBA00022679"/>
    </source>
</evidence>
<name>A0A5Y7DE43_CAMCO</name>
<feature type="non-terminal residue" evidence="8">
    <location>
        <position position="1"/>
    </location>
</feature>
<keyword evidence="2 8" id="KW-0489">Methyltransferase</keyword>
<dbReference type="InterPro" id="IPR050953">
    <property type="entry name" value="N4_N6_ade-DNA_methylase"/>
</dbReference>
<evidence type="ECO:0000256" key="1">
    <source>
        <dbReference type="ARBA" id="ARBA00011900"/>
    </source>
</evidence>
<dbReference type="AlphaFoldDB" id="A0A5Y7DE43"/>
<evidence type="ECO:0000256" key="6">
    <source>
        <dbReference type="ARBA" id="ARBA00047942"/>
    </source>
</evidence>
<gene>
    <name evidence="8" type="ORF">FJM45_10045</name>
</gene>